<dbReference type="SUPFAM" id="SSF53686">
    <property type="entry name" value="Tryptophan synthase beta subunit-like PLP-dependent enzymes"/>
    <property type="match status" value="1"/>
</dbReference>
<dbReference type="AlphaFoldDB" id="E1QDK7"/>
<comment type="similarity">
    <text evidence="2">Belongs to the ACC deaminase/D-cysteine desulfhydrase family.</text>
</comment>
<dbReference type="PANTHER" id="PTHR43780">
    <property type="entry name" value="1-AMINOCYCLOPROPANE-1-CARBOXYLATE DEAMINASE-RELATED"/>
    <property type="match status" value="1"/>
</dbReference>
<proteinExistence type="inferred from homology"/>
<evidence type="ECO:0000313" key="7">
    <source>
        <dbReference type="Proteomes" id="UP000009047"/>
    </source>
</evidence>
<dbReference type="GO" id="GO:0019148">
    <property type="term" value="F:D-cysteine desulfhydrase activity"/>
    <property type="evidence" value="ECO:0007669"/>
    <property type="project" value="TreeGrafter"/>
</dbReference>
<organism evidence="6 7">
    <name type="scientific">Desulfarculus baarsii (strain ATCC 33931 / DSM 2075 / LMG 7858 / VKM B-1802 / 2st14)</name>
    <dbReference type="NCBI Taxonomy" id="644282"/>
    <lineage>
        <taxon>Bacteria</taxon>
        <taxon>Pseudomonadati</taxon>
        <taxon>Thermodesulfobacteriota</taxon>
        <taxon>Desulfarculia</taxon>
        <taxon>Desulfarculales</taxon>
        <taxon>Desulfarculaceae</taxon>
        <taxon>Desulfarculus</taxon>
    </lineage>
</organism>
<comment type="cofactor">
    <cofactor evidence="1">
        <name>pyridoxal 5'-phosphate</name>
        <dbReference type="ChEBI" id="CHEBI:597326"/>
    </cofactor>
</comment>
<evidence type="ECO:0000256" key="4">
    <source>
        <dbReference type="PIRSR" id="PIRSR006278-2"/>
    </source>
</evidence>
<evidence type="ECO:0000256" key="1">
    <source>
        <dbReference type="ARBA" id="ARBA00001933"/>
    </source>
</evidence>
<evidence type="ECO:0000256" key="3">
    <source>
        <dbReference type="ARBA" id="ARBA00022898"/>
    </source>
</evidence>
<feature type="domain" description="Tryptophan synthase beta chain-like PALP" evidence="5">
    <location>
        <begin position="22"/>
        <end position="315"/>
    </location>
</feature>
<keyword evidence="3 4" id="KW-0663">Pyridoxal phosphate</keyword>
<dbReference type="eggNOG" id="COG2515">
    <property type="taxonomic scope" value="Bacteria"/>
</dbReference>
<dbReference type="OrthoDB" id="9801249at2"/>
<dbReference type="InterPro" id="IPR036052">
    <property type="entry name" value="TrpB-like_PALP_sf"/>
</dbReference>
<name>E1QDK7_DESB2</name>
<dbReference type="Proteomes" id="UP000009047">
    <property type="component" value="Chromosome"/>
</dbReference>
<dbReference type="PANTHER" id="PTHR43780:SF2">
    <property type="entry name" value="1-AMINOCYCLOPROPANE-1-CARBOXYLATE DEAMINASE-RELATED"/>
    <property type="match status" value="1"/>
</dbReference>
<dbReference type="HOGENOM" id="CLU_048897_1_0_7"/>
<keyword evidence="6" id="KW-0378">Hydrolase</keyword>
<dbReference type="Gene3D" id="3.40.50.1100">
    <property type="match status" value="2"/>
</dbReference>
<dbReference type="RefSeq" id="WP_013256982.1">
    <property type="nucleotide sequence ID" value="NC_014365.1"/>
</dbReference>
<dbReference type="EC" id="3.5.99.7" evidence="6"/>
<dbReference type="KEGG" id="dbr:Deba_0147"/>
<keyword evidence="7" id="KW-1185">Reference proteome</keyword>
<dbReference type="GO" id="GO:0008660">
    <property type="term" value="F:1-aminocyclopropane-1-carboxylate deaminase activity"/>
    <property type="evidence" value="ECO:0007669"/>
    <property type="project" value="UniProtKB-EC"/>
</dbReference>
<evidence type="ECO:0000256" key="2">
    <source>
        <dbReference type="ARBA" id="ARBA00008639"/>
    </source>
</evidence>
<dbReference type="STRING" id="644282.Deba_0147"/>
<dbReference type="Pfam" id="PF00291">
    <property type="entry name" value="PALP"/>
    <property type="match status" value="1"/>
</dbReference>
<reference evidence="6 7" key="1">
    <citation type="journal article" date="2010" name="Stand. Genomic Sci.">
        <title>Complete genome sequence of Desulfarculus baarsii type strain (2st14).</title>
        <authorList>
            <person name="Sun H."/>
            <person name="Spring S."/>
            <person name="Lapidus A."/>
            <person name="Davenport K."/>
            <person name="Del Rio T.G."/>
            <person name="Tice H."/>
            <person name="Nolan M."/>
            <person name="Copeland A."/>
            <person name="Cheng J.F."/>
            <person name="Lucas S."/>
            <person name="Tapia R."/>
            <person name="Goodwin L."/>
            <person name="Pitluck S."/>
            <person name="Ivanova N."/>
            <person name="Pagani I."/>
            <person name="Mavromatis K."/>
            <person name="Ovchinnikova G."/>
            <person name="Pati A."/>
            <person name="Chen A."/>
            <person name="Palaniappan K."/>
            <person name="Hauser L."/>
            <person name="Chang Y.J."/>
            <person name="Jeffries C.D."/>
            <person name="Detter J.C."/>
            <person name="Han C."/>
            <person name="Rohde M."/>
            <person name="Brambilla E."/>
            <person name="Goker M."/>
            <person name="Woyke T."/>
            <person name="Bristow J."/>
            <person name="Eisen J.A."/>
            <person name="Markowitz V."/>
            <person name="Hugenholtz P."/>
            <person name="Kyrpides N.C."/>
            <person name="Klenk H.P."/>
            <person name="Land M."/>
        </authorList>
    </citation>
    <scope>NUCLEOTIDE SEQUENCE [LARGE SCALE GENOMIC DNA]</scope>
    <source>
        <strain evidence="7">ATCC 33931 / DSM 2075 / LMG 7858 / VKM B-1802 / 2st14</strain>
    </source>
</reference>
<feature type="modified residue" description="N6-(pyridoxal phosphate)lysine" evidence="4">
    <location>
        <position position="59"/>
    </location>
</feature>
<dbReference type="EMBL" id="CP002085">
    <property type="protein sequence ID" value="ADK83526.1"/>
    <property type="molecule type" value="Genomic_DNA"/>
</dbReference>
<sequence length="354" mass="37593">MNHPALFDAFPALAQRLARAPLLEGPTPLQPLAQASQSLGVEVWVKRDDLSSTVYGGNKPRKLEFILGRALAEGRRELVTMGAMGTNHGLATTIHGQRLGLTTSLELFPQPLTSVVLRNIKLFQHFGARINLSPTMERAFLRFRYWQRLRRPGACFIPAGGSSPLGAVGYVSAGLELAGQLAAGQGPRPQAVFVAAGTLGSQAGLRLGLLLAGQDIPVIGVAVVPLAAANAKAALNLARRTLALLRAADPSVPELTLAAEDFVIDPGQLGPGYGQPTPAALAAMDLLSRQEGLSLEPTYTAKAFAGLCAWAQERPGQGPLLFWHTYNSARLDHLADQVDPAGLPEALRKYFLAQ</sequence>
<protein>
    <submittedName>
        <fullName evidence="6">1-aminocyclopropane-1-carboxylate deaminase</fullName>
        <ecNumber evidence="6">3.5.99.7</ecNumber>
    </submittedName>
</protein>
<gene>
    <name evidence="6" type="ordered locus">Deba_0147</name>
</gene>
<accession>E1QDK7</accession>
<dbReference type="InterPro" id="IPR027278">
    <property type="entry name" value="ACCD_DCysDesulf"/>
</dbReference>
<evidence type="ECO:0000313" key="6">
    <source>
        <dbReference type="EMBL" id="ADK83526.1"/>
    </source>
</evidence>
<dbReference type="InterPro" id="IPR001926">
    <property type="entry name" value="TrpB-like_PALP"/>
</dbReference>
<evidence type="ECO:0000259" key="5">
    <source>
        <dbReference type="Pfam" id="PF00291"/>
    </source>
</evidence>
<dbReference type="PIRSF" id="PIRSF006278">
    <property type="entry name" value="ACCD_DCysDesulf"/>
    <property type="match status" value="1"/>
</dbReference>